<evidence type="ECO:0000256" key="3">
    <source>
        <dbReference type="PROSITE-ProRule" id="PRU00169"/>
    </source>
</evidence>
<dbReference type="Gene3D" id="3.40.50.2300">
    <property type="match status" value="1"/>
</dbReference>
<dbReference type="PANTHER" id="PTHR45566:SF2">
    <property type="entry name" value="NARL SUBFAMILY"/>
    <property type="match status" value="1"/>
</dbReference>
<dbReference type="PRINTS" id="PR00038">
    <property type="entry name" value="HTHLUXR"/>
</dbReference>
<protein>
    <recommendedName>
        <fullName evidence="8">DNA-binding response regulator</fullName>
    </recommendedName>
</protein>
<gene>
    <name evidence="6" type="ORF">BWK73_05395</name>
</gene>
<dbReference type="Pfam" id="PF00196">
    <property type="entry name" value="GerE"/>
    <property type="match status" value="1"/>
</dbReference>
<dbReference type="AlphaFoldDB" id="A0A1Y1QX77"/>
<sequence>MRILIVDGQPLFREGLGSLLGRFYPSAAVFEVGSVEEATGMLSQYVQFDLIILEIFSPGTQGLASVAILREKFPNALLVVMSGVDDSGAAITIIEHGARGYITKSAGVGDVRNAMHLILKGEIYISPSMLAGDKSPLALAAAPIVAAPIVAAPIVAGGVAANASAVAGLTPRQQEVFRLMAQGLPNKSIASRLKCSDGTVKLHVSAILRALHARNRTEAVRVGNI</sequence>
<evidence type="ECO:0000259" key="5">
    <source>
        <dbReference type="PROSITE" id="PS50110"/>
    </source>
</evidence>
<dbReference type="SUPFAM" id="SSF46894">
    <property type="entry name" value="C-terminal effector domain of the bipartite response regulators"/>
    <property type="match status" value="1"/>
</dbReference>
<comment type="caution">
    <text evidence="6">The sequence shown here is derived from an EMBL/GenBank/DDBJ whole genome shotgun (WGS) entry which is preliminary data.</text>
</comment>
<dbReference type="SMART" id="SM00421">
    <property type="entry name" value="HTH_LUXR"/>
    <property type="match status" value="1"/>
</dbReference>
<dbReference type="GO" id="GO:0003677">
    <property type="term" value="F:DNA binding"/>
    <property type="evidence" value="ECO:0007669"/>
    <property type="project" value="UniProtKB-KW"/>
</dbReference>
<dbReference type="InterPro" id="IPR000792">
    <property type="entry name" value="Tscrpt_reg_LuxR_C"/>
</dbReference>
<dbReference type="InterPro" id="IPR001789">
    <property type="entry name" value="Sig_transdc_resp-reg_receiver"/>
</dbReference>
<evidence type="ECO:0000259" key="4">
    <source>
        <dbReference type="PROSITE" id="PS50043"/>
    </source>
</evidence>
<evidence type="ECO:0000256" key="2">
    <source>
        <dbReference type="ARBA" id="ARBA00023125"/>
    </source>
</evidence>
<dbReference type="PANTHER" id="PTHR45566">
    <property type="entry name" value="HTH-TYPE TRANSCRIPTIONAL REGULATOR YHJB-RELATED"/>
    <property type="match status" value="1"/>
</dbReference>
<dbReference type="Proteomes" id="UP000192491">
    <property type="component" value="Unassembled WGS sequence"/>
</dbReference>
<accession>A0A1Y1QX77</accession>
<proteinExistence type="predicted"/>
<dbReference type="Pfam" id="PF00072">
    <property type="entry name" value="Response_reg"/>
    <property type="match status" value="1"/>
</dbReference>
<feature type="domain" description="HTH luxR-type" evidence="4">
    <location>
        <begin position="162"/>
        <end position="225"/>
    </location>
</feature>
<dbReference type="CDD" id="cd06170">
    <property type="entry name" value="LuxR_C_like"/>
    <property type="match status" value="1"/>
</dbReference>
<dbReference type="SMART" id="SM00448">
    <property type="entry name" value="REC"/>
    <property type="match status" value="1"/>
</dbReference>
<dbReference type="GO" id="GO:0006355">
    <property type="term" value="P:regulation of DNA-templated transcription"/>
    <property type="evidence" value="ECO:0007669"/>
    <property type="project" value="InterPro"/>
</dbReference>
<dbReference type="GO" id="GO:0000160">
    <property type="term" value="P:phosphorelay signal transduction system"/>
    <property type="evidence" value="ECO:0007669"/>
    <property type="project" value="InterPro"/>
</dbReference>
<dbReference type="PROSITE" id="PS50043">
    <property type="entry name" value="HTH_LUXR_2"/>
    <property type="match status" value="1"/>
</dbReference>
<dbReference type="CDD" id="cd17535">
    <property type="entry name" value="REC_NarL-like"/>
    <property type="match status" value="1"/>
</dbReference>
<dbReference type="EMBL" id="MTEJ01000009">
    <property type="protein sequence ID" value="OQX15964.1"/>
    <property type="molecule type" value="Genomic_DNA"/>
</dbReference>
<evidence type="ECO:0000313" key="7">
    <source>
        <dbReference type="Proteomes" id="UP000192491"/>
    </source>
</evidence>
<comment type="caution">
    <text evidence="3">Lacks conserved residue(s) required for the propagation of feature annotation.</text>
</comment>
<keyword evidence="1" id="KW-0597">Phosphoprotein</keyword>
<evidence type="ECO:0000313" key="6">
    <source>
        <dbReference type="EMBL" id="OQX15964.1"/>
    </source>
</evidence>
<evidence type="ECO:0008006" key="8">
    <source>
        <dbReference type="Google" id="ProtNLM"/>
    </source>
</evidence>
<dbReference type="SUPFAM" id="SSF52172">
    <property type="entry name" value="CheY-like"/>
    <property type="match status" value="1"/>
</dbReference>
<dbReference type="InterPro" id="IPR058245">
    <property type="entry name" value="NreC/VraR/RcsB-like_REC"/>
</dbReference>
<evidence type="ECO:0000256" key="1">
    <source>
        <dbReference type="ARBA" id="ARBA00022553"/>
    </source>
</evidence>
<reference evidence="6 7" key="1">
    <citation type="submission" date="2017-01" db="EMBL/GenBank/DDBJ databases">
        <title>Novel large sulfur bacteria in the metagenomes of groundwater-fed chemosynthetic microbial mats in the Lake Huron basin.</title>
        <authorList>
            <person name="Sharrar A.M."/>
            <person name="Flood B.E."/>
            <person name="Bailey J.V."/>
            <person name="Jones D.S."/>
            <person name="Biddanda B."/>
            <person name="Ruberg S.A."/>
            <person name="Marcus D.N."/>
            <person name="Dick G.J."/>
        </authorList>
    </citation>
    <scope>NUCLEOTIDE SEQUENCE [LARGE SCALE GENOMIC DNA]</scope>
    <source>
        <strain evidence="6">A8</strain>
    </source>
</reference>
<dbReference type="InterPro" id="IPR016032">
    <property type="entry name" value="Sig_transdc_resp-reg_C-effctor"/>
</dbReference>
<keyword evidence="2" id="KW-0238">DNA-binding</keyword>
<feature type="domain" description="Response regulatory" evidence="5">
    <location>
        <begin position="2"/>
        <end position="119"/>
    </location>
</feature>
<dbReference type="InterPro" id="IPR011006">
    <property type="entry name" value="CheY-like_superfamily"/>
</dbReference>
<name>A0A1Y1QX77_9GAMM</name>
<dbReference type="InterPro" id="IPR051015">
    <property type="entry name" value="EvgA-like"/>
</dbReference>
<organism evidence="6 7">
    <name type="scientific">Thiothrix lacustris</name>
    <dbReference type="NCBI Taxonomy" id="525917"/>
    <lineage>
        <taxon>Bacteria</taxon>
        <taxon>Pseudomonadati</taxon>
        <taxon>Pseudomonadota</taxon>
        <taxon>Gammaproteobacteria</taxon>
        <taxon>Thiotrichales</taxon>
        <taxon>Thiotrichaceae</taxon>
        <taxon>Thiothrix</taxon>
    </lineage>
</organism>
<dbReference type="PROSITE" id="PS50110">
    <property type="entry name" value="RESPONSE_REGULATORY"/>
    <property type="match status" value="1"/>
</dbReference>